<dbReference type="Gene3D" id="3.40.50.150">
    <property type="entry name" value="Vaccinia Virus protein VP39"/>
    <property type="match status" value="1"/>
</dbReference>
<comment type="caution">
    <text evidence="6">The sequence shown here is derived from an EMBL/GenBank/DDBJ whole genome shotgun (WGS) entry which is preliminary data.</text>
</comment>
<dbReference type="InterPro" id="IPR029063">
    <property type="entry name" value="SAM-dependent_MTases_sf"/>
</dbReference>
<dbReference type="PROSITE" id="PS51006">
    <property type="entry name" value="PABS_2"/>
    <property type="match status" value="1"/>
</dbReference>
<dbReference type="CDD" id="cd02440">
    <property type="entry name" value="AdoMet_MTases"/>
    <property type="match status" value="1"/>
</dbReference>
<dbReference type="AlphaFoldDB" id="A0A103ZJ12"/>
<proteinExistence type="inferred from homology"/>
<dbReference type="Proteomes" id="UP000069001">
    <property type="component" value="Unassembled WGS sequence"/>
</dbReference>
<dbReference type="GO" id="GO:0006596">
    <property type="term" value="P:polyamine biosynthetic process"/>
    <property type="evidence" value="ECO:0007669"/>
    <property type="project" value="UniProtKB-UniRule"/>
</dbReference>
<dbReference type="SUPFAM" id="SSF53335">
    <property type="entry name" value="S-adenosyl-L-methionine-dependent methyltransferases"/>
    <property type="match status" value="1"/>
</dbReference>
<reference evidence="6 7" key="1">
    <citation type="submission" date="2015-11" db="EMBL/GenBank/DDBJ databases">
        <title>Expanding the genomic diversity of Burkholderia species for the development of highly accurate diagnostics.</title>
        <authorList>
            <person name="Sahl J."/>
            <person name="Keim P."/>
            <person name="Wagner D."/>
        </authorList>
    </citation>
    <scope>NUCLEOTIDE SEQUENCE [LARGE SCALE GENOMIC DNA]</scope>
    <source>
        <strain evidence="6 7">MSMB1302</strain>
    </source>
</reference>
<evidence type="ECO:0000313" key="6">
    <source>
        <dbReference type="EMBL" id="KVK80938.1"/>
    </source>
</evidence>
<keyword evidence="3 4" id="KW-0620">Polyamine biosynthesis</keyword>
<dbReference type="PANTHER" id="PTHR43317:SF11">
    <property type="entry name" value="POLYAMINE AMINOPROPYLTRANSFERASE 2"/>
    <property type="match status" value="1"/>
</dbReference>
<comment type="similarity">
    <text evidence="1">Belongs to the spermidine/spermine synthase family.</text>
</comment>
<evidence type="ECO:0000256" key="4">
    <source>
        <dbReference type="PROSITE-ProRule" id="PRU00354"/>
    </source>
</evidence>
<dbReference type="InterPro" id="IPR030374">
    <property type="entry name" value="PABS"/>
</dbReference>
<gene>
    <name evidence="6" type="ORF">WS90_16840</name>
</gene>
<sequence>MPPVDLPFLGIRALQADAGTDKPIVVETEHLVSLCFDGRGMQSTMLRAMPDVLALGYTRTMMGFLLFQPESAHIGVIGLGGGSLTKYCYRRLPEARITAIEINPDVIALRDRFHIPPDDEWLTVVCADAAQFLSATMQTFDALLLDGFNADGAPSDLCSTVFYEVCRAHLNDDGVLVVNLLGDDPRLGDMLTRLRDTFGASVTLAPAEDSAGNVVAFAWKSDAPLPSLEVLMERADRHAEQHSVDLVEAAVRIEVGASYDWTRLTACFANLSRDIQHP</sequence>
<dbReference type="Pfam" id="PF01564">
    <property type="entry name" value="Spermine_synth"/>
    <property type="match status" value="1"/>
</dbReference>
<evidence type="ECO:0000259" key="5">
    <source>
        <dbReference type="PROSITE" id="PS51006"/>
    </source>
</evidence>
<dbReference type="GO" id="GO:0016740">
    <property type="term" value="F:transferase activity"/>
    <property type="evidence" value="ECO:0007669"/>
    <property type="project" value="UniProtKB-UniRule"/>
</dbReference>
<name>A0A103ZJ12_BURCE</name>
<dbReference type="RefSeq" id="WP_059730088.1">
    <property type="nucleotide sequence ID" value="NZ_LOYH01000058.1"/>
</dbReference>
<accession>A0A103ZJ12</accession>
<evidence type="ECO:0000256" key="1">
    <source>
        <dbReference type="ARBA" id="ARBA00007867"/>
    </source>
</evidence>
<evidence type="ECO:0000256" key="2">
    <source>
        <dbReference type="ARBA" id="ARBA00022679"/>
    </source>
</evidence>
<evidence type="ECO:0000313" key="7">
    <source>
        <dbReference type="Proteomes" id="UP000069001"/>
    </source>
</evidence>
<protein>
    <submittedName>
        <fullName evidence="6">Spermidine synthase</fullName>
    </submittedName>
</protein>
<dbReference type="PANTHER" id="PTHR43317">
    <property type="entry name" value="THERMOSPERMINE SYNTHASE ACAULIS5"/>
    <property type="match status" value="1"/>
</dbReference>
<dbReference type="EMBL" id="LOYH01000058">
    <property type="protein sequence ID" value="KVK80938.1"/>
    <property type="molecule type" value="Genomic_DNA"/>
</dbReference>
<dbReference type="NCBIfam" id="NF037959">
    <property type="entry name" value="MFS_SpdSyn"/>
    <property type="match status" value="1"/>
</dbReference>
<keyword evidence="2 4" id="KW-0808">Transferase</keyword>
<organism evidence="6 7">
    <name type="scientific">Burkholderia cepacia</name>
    <name type="common">Pseudomonas cepacia</name>
    <dbReference type="NCBI Taxonomy" id="292"/>
    <lineage>
        <taxon>Bacteria</taxon>
        <taxon>Pseudomonadati</taxon>
        <taxon>Pseudomonadota</taxon>
        <taxon>Betaproteobacteria</taxon>
        <taxon>Burkholderiales</taxon>
        <taxon>Burkholderiaceae</taxon>
        <taxon>Burkholderia</taxon>
        <taxon>Burkholderia cepacia complex</taxon>
    </lineage>
</organism>
<evidence type="ECO:0000256" key="3">
    <source>
        <dbReference type="ARBA" id="ARBA00023115"/>
    </source>
</evidence>
<feature type="domain" description="PABS" evidence="5">
    <location>
        <begin position="1"/>
        <end position="222"/>
    </location>
</feature>
<feature type="active site" description="Proton acceptor" evidence="4">
    <location>
        <position position="146"/>
    </location>
</feature>